<dbReference type="SUPFAM" id="SSF46689">
    <property type="entry name" value="Homeodomain-like"/>
    <property type="match status" value="1"/>
</dbReference>
<dbReference type="Pfam" id="PF00440">
    <property type="entry name" value="TetR_N"/>
    <property type="match status" value="1"/>
</dbReference>
<dbReference type="Gene3D" id="1.10.357.10">
    <property type="entry name" value="Tetracycline Repressor, domain 2"/>
    <property type="match status" value="1"/>
</dbReference>
<dbReference type="PANTHER" id="PTHR43479:SF11">
    <property type="entry name" value="ACREF_ENVCD OPERON REPRESSOR-RELATED"/>
    <property type="match status" value="1"/>
</dbReference>
<dbReference type="PRINTS" id="PR00455">
    <property type="entry name" value="HTHTETR"/>
</dbReference>
<dbReference type="InterPro" id="IPR036271">
    <property type="entry name" value="Tet_transcr_reg_TetR-rel_C_sf"/>
</dbReference>
<dbReference type="OrthoDB" id="1092847at2"/>
<proteinExistence type="predicted"/>
<dbReference type="GO" id="GO:0003677">
    <property type="term" value="F:DNA binding"/>
    <property type="evidence" value="ECO:0007669"/>
    <property type="project" value="UniProtKB-UniRule"/>
</dbReference>
<comment type="caution">
    <text evidence="4">The sequence shown here is derived from an EMBL/GenBank/DDBJ whole genome shotgun (WGS) entry which is preliminary data.</text>
</comment>
<dbReference type="PANTHER" id="PTHR43479">
    <property type="entry name" value="ACREF/ENVCD OPERON REPRESSOR-RELATED"/>
    <property type="match status" value="1"/>
</dbReference>
<protein>
    <recommendedName>
        <fullName evidence="3">HTH tetR-type domain-containing protein</fullName>
    </recommendedName>
</protein>
<dbReference type="InterPro" id="IPR050624">
    <property type="entry name" value="HTH-type_Tx_Regulator"/>
</dbReference>
<dbReference type="RefSeq" id="WP_045029289.1">
    <property type="nucleotide sequence ID" value="NZ_JRHC01000002.1"/>
</dbReference>
<dbReference type="EMBL" id="JRHC01000002">
    <property type="protein sequence ID" value="KJF43579.1"/>
    <property type="molecule type" value="Genomic_DNA"/>
</dbReference>
<keyword evidence="1 2" id="KW-0238">DNA-binding</keyword>
<dbReference type="AlphaFoldDB" id="A0A0D8JA04"/>
<reference evidence="4 5" key="1">
    <citation type="submission" date="2014-09" db="EMBL/GenBank/DDBJ databases">
        <title>Draft Genome Sequence of Draconibacterium sp. JN14CK-3.</title>
        <authorList>
            <person name="Dong C."/>
            <person name="Lai Q."/>
            <person name="Shao Z."/>
        </authorList>
    </citation>
    <scope>NUCLEOTIDE SEQUENCE [LARGE SCALE GENOMIC DNA]</scope>
    <source>
        <strain evidence="4 5">JN14CK-3</strain>
    </source>
</reference>
<dbReference type="SUPFAM" id="SSF48498">
    <property type="entry name" value="Tetracyclin repressor-like, C-terminal domain"/>
    <property type="match status" value="1"/>
</dbReference>
<evidence type="ECO:0000256" key="1">
    <source>
        <dbReference type="ARBA" id="ARBA00023125"/>
    </source>
</evidence>
<evidence type="ECO:0000313" key="5">
    <source>
        <dbReference type="Proteomes" id="UP000032544"/>
    </source>
</evidence>
<dbReference type="InterPro" id="IPR001647">
    <property type="entry name" value="HTH_TetR"/>
</dbReference>
<dbReference type="Proteomes" id="UP000032544">
    <property type="component" value="Unassembled WGS sequence"/>
</dbReference>
<organism evidence="4 5">
    <name type="scientific">Draconibacterium sediminis</name>
    <dbReference type="NCBI Taxonomy" id="1544798"/>
    <lineage>
        <taxon>Bacteria</taxon>
        <taxon>Pseudomonadati</taxon>
        <taxon>Bacteroidota</taxon>
        <taxon>Bacteroidia</taxon>
        <taxon>Marinilabiliales</taxon>
        <taxon>Prolixibacteraceae</taxon>
        <taxon>Draconibacterium</taxon>
    </lineage>
</organism>
<gene>
    <name evidence="4" type="ORF">LH29_10675</name>
</gene>
<evidence type="ECO:0000259" key="3">
    <source>
        <dbReference type="PROSITE" id="PS50977"/>
    </source>
</evidence>
<name>A0A0D8JA04_9BACT</name>
<dbReference type="Gene3D" id="1.10.10.60">
    <property type="entry name" value="Homeodomain-like"/>
    <property type="match status" value="1"/>
</dbReference>
<evidence type="ECO:0000256" key="2">
    <source>
        <dbReference type="PROSITE-ProRule" id="PRU00335"/>
    </source>
</evidence>
<evidence type="ECO:0000313" key="4">
    <source>
        <dbReference type="EMBL" id="KJF43579.1"/>
    </source>
</evidence>
<dbReference type="STRING" id="1544798.LH29_10675"/>
<dbReference type="InterPro" id="IPR009057">
    <property type="entry name" value="Homeodomain-like_sf"/>
</dbReference>
<keyword evidence="5" id="KW-1185">Reference proteome</keyword>
<accession>A0A0D8JA04</accession>
<feature type="domain" description="HTH tetR-type" evidence="3">
    <location>
        <begin position="1"/>
        <end position="61"/>
    </location>
</feature>
<dbReference type="PROSITE" id="PS50977">
    <property type="entry name" value="HTH_TETR_2"/>
    <property type="match status" value="1"/>
</dbReference>
<feature type="DNA-binding region" description="H-T-H motif" evidence="2">
    <location>
        <begin position="24"/>
        <end position="43"/>
    </location>
</feature>
<sequence length="197" mass="23259">MTTKERIIEEAFKLFLNNNYEKVSISDLENAIGKTRGAIFYFFKNKEEIFNEVVDTYLIKTQDPSVKFKFEDNISLEQFIKLYISGINTTMSKMLSISVVNIYKHYFSLYLQAARIYPNFSEIMTRNSIEEINMWEKVISRAIQNKEIKAVDTKHYATLFRSCFLGLAFDRCLLYGLNTEELFTLYQTIYQQIKLKS</sequence>